<keyword evidence="11 13" id="KW-1015">Disulfide bond</keyword>
<evidence type="ECO:0000256" key="5">
    <source>
        <dbReference type="ARBA" id="ARBA00022525"/>
    </source>
</evidence>
<dbReference type="HOGENOM" id="CLU_013253_9_1_1"/>
<evidence type="ECO:0000256" key="13">
    <source>
        <dbReference type="PIRSR" id="PIRSR601461-2"/>
    </source>
</evidence>
<evidence type="ECO:0000256" key="8">
    <source>
        <dbReference type="ARBA" id="ARBA00022750"/>
    </source>
</evidence>
<keyword evidence="9 14" id="KW-0378">Hydrolase</keyword>
<evidence type="ECO:0000256" key="3">
    <source>
        <dbReference type="ARBA" id="ARBA00007447"/>
    </source>
</evidence>
<feature type="signal peptide" evidence="15">
    <location>
        <begin position="1"/>
        <end position="18"/>
    </location>
</feature>
<dbReference type="GO" id="GO:0004190">
    <property type="term" value="F:aspartic-type endopeptidase activity"/>
    <property type="evidence" value="ECO:0007669"/>
    <property type="project" value="UniProtKB-KW"/>
</dbReference>
<sequence>MFVRLFWVVFLFTVPVLCGDGYYKLDFAIRKGSKLTDVVKNFMEELDSSFTKRDGNGTLLDLENESAFYIASLSIGTPASEVKVLVDTGSADLWVMSSKNSYCSSNGGSMDCSTYGTYSEDNSTTFESNNSDFSISYLDQTFAKGTWGQDTVELTDDLVIEGANFAVADSTDSNVGVLGIAYTQLESADTVYDNLPVQMKQQGFIKKVAYSMYLTSAERNTGSVLFGAIDHAKYTGDLVSFDVVPKNGQNVYLQITLSNIQVTLVSNSTESSSVVPTTLASSVTSSTSPHPTIAAVLKKREATIDTQDVDALFDSGTTLTYFSQDVLDSILAAIDPSAEYNSNIGGYQVPCSLRQEGNKFTYNFDGKREIDVPLSDMVMEVGQNGTTGQIICMLGIVSGDTTILGDNFMRHCYSVFDLEDNTVSIAQMNYDDINEDIEIIQ</sequence>
<dbReference type="PRINTS" id="PR00792">
    <property type="entry name" value="PEPSIN"/>
</dbReference>
<evidence type="ECO:0000256" key="15">
    <source>
        <dbReference type="SAM" id="SignalP"/>
    </source>
</evidence>
<evidence type="ECO:0000256" key="7">
    <source>
        <dbReference type="ARBA" id="ARBA00022729"/>
    </source>
</evidence>
<evidence type="ECO:0000313" key="17">
    <source>
        <dbReference type="EMBL" id="EGV65937.1"/>
    </source>
</evidence>
<dbReference type="PANTHER" id="PTHR47966:SF65">
    <property type="entry name" value="ASPARTIC-TYPE ENDOPEPTIDASE"/>
    <property type="match status" value="1"/>
</dbReference>
<evidence type="ECO:0000256" key="11">
    <source>
        <dbReference type="ARBA" id="ARBA00023157"/>
    </source>
</evidence>
<comment type="similarity">
    <text evidence="3 14">Belongs to the peptidase A1 family.</text>
</comment>
<dbReference type="EC" id="3.4.23.24" evidence="4"/>
<dbReference type="PROSITE" id="PS51767">
    <property type="entry name" value="PEPTIDASE_A1"/>
    <property type="match status" value="1"/>
</dbReference>
<dbReference type="Proteomes" id="UP000000707">
    <property type="component" value="Unassembled WGS sequence"/>
</dbReference>
<protein>
    <recommendedName>
        <fullName evidence="4">candidapepsin</fullName>
        <ecNumber evidence="4">3.4.23.24</ecNumber>
    </recommendedName>
</protein>
<gene>
    <name evidence="17" type="ORF">CANTEDRAFT_118876</name>
</gene>
<name>G3AYV3_CANTC</name>
<evidence type="ECO:0000259" key="16">
    <source>
        <dbReference type="PROSITE" id="PS51767"/>
    </source>
</evidence>
<keyword evidence="8 14" id="KW-0064">Aspartyl protease</keyword>
<dbReference type="AlphaFoldDB" id="G3AYV3"/>
<dbReference type="eggNOG" id="KOG1339">
    <property type="taxonomic scope" value="Eukaryota"/>
</dbReference>
<dbReference type="InterPro" id="IPR001461">
    <property type="entry name" value="Aspartic_peptidase_A1"/>
</dbReference>
<evidence type="ECO:0000256" key="12">
    <source>
        <dbReference type="PIRSR" id="PIRSR601461-1"/>
    </source>
</evidence>
<comment type="subcellular location">
    <subcellularLocation>
        <location evidence="2">Secreted</location>
    </subcellularLocation>
</comment>
<proteinExistence type="inferred from homology"/>
<evidence type="ECO:0000256" key="6">
    <source>
        <dbReference type="ARBA" id="ARBA00022670"/>
    </source>
</evidence>
<feature type="disulfide bond" evidence="13">
    <location>
        <begin position="351"/>
        <end position="392"/>
    </location>
</feature>
<dbReference type="InterPro" id="IPR021109">
    <property type="entry name" value="Peptidase_aspartic_dom_sf"/>
</dbReference>
<feature type="domain" description="Peptidase A1" evidence="16">
    <location>
        <begin position="69"/>
        <end position="426"/>
    </location>
</feature>
<dbReference type="SUPFAM" id="SSF50630">
    <property type="entry name" value="Acid proteases"/>
    <property type="match status" value="1"/>
</dbReference>
<accession>G3AYV3</accession>
<keyword evidence="5" id="KW-0964">Secreted</keyword>
<evidence type="ECO:0000256" key="9">
    <source>
        <dbReference type="ARBA" id="ARBA00022801"/>
    </source>
</evidence>
<evidence type="ECO:0000313" key="18">
    <source>
        <dbReference type="Proteomes" id="UP000000707"/>
    </source>
</evidence>
<evidence type="ECO:0000256" key="2">
    <source>
        <dbReference type="ARBA" id="ARBA00004613"/>
    </source>
</evidence>
<keyword evidence="6 14" id="KW-0645">Protease</keyword>
<feature type="active site" evidence="12">
    <location>
        <position position="314"/>
    </location>
</feature>
<feature type="chain" id="PRO_5003442654" description="candidapepsin" evidence="15">
    <location>
        <begin position="19"/>
        <end position="441"/>
    </location>
</feature>
<dbReference type="InterPro" id="IPR001969">
    <property type="entry name" value="Aspartic_peptidase_AS"/>
</dbReference>
<dbReference type="FunFam" id="2.40.70.10:FF:000011">
    <property type="entry name" value="Aspartic protease"/>
    <property type="match status" value="1"/>
</dbReference>
<dbReference type="GO" id="GO:0005576">
    <property type="term" value="C:extracellular region"/>
    <property type="evidence" value="ECO:0007669"/>
    <property type="project" value="UniProtKB-SubCell"/>
</dbReference>
<dbReference type="Gene3D" id="2.40.70.10">
    <property type="entry name" value="Acid Proteases"/>
    <property type="match status" value="2"/>
</dbReference>
<dbReference type="InterPro" id="IPR033121">
    <property type="entry name" value="PEPTIDASE_A1"/>
</dbReference>
<dbReference type="OrthoDB" id="771136at2759"/>
<evidence type="ECO:0000256" key="10">
    <source>
        <dbReference type="ARBA" id="ARBA00023145"/>
    </source>
</evidence>
<feature type="active site" evidence="12">
    <location>
        <position position="87"/>
    </location>
</feature>
<evidence type="ECO:0000256" key="1">
    <source>
        <dbReference type="ARBA" id="ARBA00001675"/>
    </source>
</evidence>
<dbReference type="PROSITE" id="PS00141">
    <property type="entry name" value="ASP_PROTEASE"/>
    <property type="match status" value="2"/>
</dbReference>
<comment type="catalytic activity">
    <reaction evidence="1">
        <text>Preferential cleavage at the carboxyl of hydrophobic amino acids, but fails to cleave 15-Leu-|-Tyr-16, 16-Tyr-|-Leu-17 and 24-Phe-|-Phe-25 of insulin B chain. Activates trypsinogen, and degrades keratin.</text>
        <dbReference type="EC" id="3.4.23.24"/>
    </reaction>
</comment>
<organism evidence="18">
    <name type="scientific">Candida tenuis (strain ATCC 10573 / BCRC 21748 / CBS 615 / JCM 9827 / NBRC 10315 / NRRL Y-1498 / VKM Y-70)</name>
    <name type="common">Yeast</name>
    <name type="synonym">Yamadazyma tenuis</name>
    <dbReference type="NCBI Taxonomy" id="590646"/>
    <lineage>
        <taxon>Eukaryota</taxon>
        <taxon>Fungi</taxon>
        <taxon>Dikarya</taxon>
        <taxon>Ascomycota</taxon>
        <taxon>Saccharomycotina</taxon>
        <taxon>Pichiomycetes</taxon>
        <taxon>Debaryomycetaceae</taxon>
        <taxon>Yamadazyma</taxon>
    </lineage>
</organism>
<dbReference type="PANTHER" id="PTHR47966">
    <property type="entry name" value="BETA-SITE APP-CLEAVING ENZYME, ISOFORM A-RELATED"/>
    <property type="match status" value="1"/>
</dbReference>
<dbReference type="Pfam" id="PF00026">
    <property type="entry name" value="Asp"/>
    <property type="match status" value="2"/>
</dbReference>
<keyword evidence="7 15" id="KW-0732">Signal</keyword>
<evidence type="ECO:0000256" key="14">
    <source>
        <dbReference type="RuleBase" id="RU000454"/>
    </source>
</evidence>
<evidence type="ECO:0000256" key="4">
    <source>
        <dbReference type="ARBA" id="ARBA00013207"/>
    </source>
</evidence>
<dbReference type="InterPro" id="IPR033876">
    <property type="entry name" value="SAP-like"/>
</dbReference>
<dbReference type="CDD" id="cd05474">
    <property type="entry name" value="SAP_like"/>
    <property type="match status" value="1"/>
</dbReference>
<dbReference type="EMBL" id="GL996512">
    <property type="protein sequence ID" value="EGV65937.1"/>
    <property type="molecule type" value="Genomic_DNA"/>
</dbReference>
<reference evidence="17 18" key="1">
    <citation type="journal article" date="2011" name="Proc. Natl. Acad. Sci. U.S.A.">
        <title>Comparative genomics of xylose-fermenting fungi for enhanced biofuel production.</title>
        <authorList>
            <person name="Wohlbach D.J."/>
            <person name="Kuo A."/>
            <person name="Sato T.K."/>
            <person name="Potts K.M."/>
            <person name="Salamov A.A."/>
            <person name="LaButti K.M."/>
            <person name="Sun H."/>
            <person name="Clum A."/>
            <person name="Pangilinan J.L."/>
            <person name="Lindquist E.A."/>
            <person name="Lucas S."/>
            <person name="Lapidus A."/>
            <person name="Jin M."/>
            <person name="Gunawan C."/>
            <person name="Balan V."/>
            <person name="Dale B.E."/>
            <person name="Jeffries T.W."/>
            <person name="Zinkel R."/>
            <person name="Barry K.W."/>
            <person name="Grigoriev I.V."/>
            <person name="Gasch A.P."/>
        </authorList>
    </citation>
    <scope>NUCLEOTIDE SEQUENCE [LARGE SCALE GENOMIC DNA]</scope>
    <source>
        <strain evidence="18">ATCC 10573 / BCRC 21748 / CBS 615 / JCM 9827 / NBRC 10315 / NRRL Y-1498 / VKM Y-70</strain>
    </source>
</reference>
<dbReference type="STRING" id="590646.G3AYV3"/>
<keyword evidence="18" id="KW-1185">Reference proteome</keyword>
<dbReference type="GO" id="GO:0006508">
    <property type="term" value="P:proteolysis"/>
    <property type="evidence" value="ECO:0007669"/>
    <property type="project" value="UniProtKB-KW"/>
</dbReference>
<keyword evidence="10" id="KW-0865">Zymogen</keyword>